<reference evidence="13 14" key="1">
    <citation type="submission" date="2019-01" db="EMBL/GenBank/DDBJ databases">
        <authorList>
            <person name="Li J."/>
        </authorList>
    </citation>
    <scope>NUCLEOTIDE SEQUENCE [LARGE SCALE GENOMIC DNA]</scope>
    <source>
        <strain evidence="13 14">CGMCC 4.7180</strain>
    </source>
</reference>
<evidence type="ECO:0000256" key="1">
    <source>
        <dbReference type="ARBA" id="ARBA00002434"/>
    </source>
</evidence>
<keyword evidence="8" id="KW-0418">Kinase</keyword>
<evidence type="ECO:0000256" key="5">
    <source>
        <dbReference type="ARBA" id="ARBA00022597"/>
    </source>
</evidence>
<evidence type="ECO:0000256" key="3">
    <source>
        <dbReference type="ARBA" id="ARBA00022448"/>
    </source>
</evidence>
<dbReference type="OrthoDB" id="1640042at2"/>
<comment type="caution">
    <text evidence="13">The sequence shown here is derived from an EMBL/GenBank/DDBJ whole genome shotgun (WGS) entry which is preliminary data.</text>
</comment>
<keyword evidence="5" id="KW-0762">Sugar transport</keyword>
<keyword evidence="7" id="KW-0598">Phosphotransferase system</keyword>
<dbReference type="PROSITE" id="PS00372">
    <property type="entry name" value="PTS_EIIA_TYPE_2_HIS"/>
    <property type="match status" value="1"/>
</dbReference>
<gene>
    <name evidence="13" type="ORF">ESO86_08160</name>
</gene>
<evidence type="ECO:0000256" key="2">
    <source>
        <dbReference type="ARBA" id="ARBA00014783"/>
    </source>
</evidence>
<keyword evidence="14" id="KW-1185">Reference proteome</keyword>
<keyword evidence="6" id="KW-0808">Transferase</keyword>
<dbReference type="GO" id="GO:0005886">
    <property type="term" value="C:plasma membrane"/>
    <property type="evidence" value="ECO:0007669"/>
    <property type="project" value="TreeGrafter"/>
</dbReference>
<protein>
    <recommendedName>
        <fullName evidence="2">Mannitol-specific phosphotransferase enzyme IIA component</fullName>
    </recommendedName>
    <alternativeName>
        <fullName evidence="10">EIIA</fullName>
    </alternativeName>
    <alternativeName>
        <fullName evidence="11">EIII</fullName>
    </alternativeName>
    <alternativeName>
        <fullName evidence="9">PTS system mannitol-specific EIIA component</fullName>
    </alternativeName>
</protein>
<dbReference type="GO" id="GO:0009401">
    <property type="term" value="P:phosphoenolpyruvate-dependent sugar phosphotransferase system"/>
    <property type="evidence" value="ECO:0007669"/>
    <property type="project" value="UniProtKB-KW"/>
</dbReference>
<accession>A0A4Q2JJV2</accession>
<evidence type="ECO:0000256" key="6">
    <source>
        <dbReference type="ARBA" id="ARBA00022679"/>
    </source>
</evidence>
<dbReference type="RefSeq" id="WP_129234452.1">
    <property type="nucleotide sequence ID" value="NZ_SDPL01000128.1"/>
</dbReference>
<evidence type="ECO:0000256" key="8">
    <source>
        <dbReference type="ARBA" id="ARBA00022777"/>
    </source>
</evidence>
<dbReference type="EMBL" id="SDPL01000128">
    <property type="protein sequence ID" value="RXZ48102.1"/>
    <property type="molecule type" value="Genomic_DNA"/>
</dbReference>
<dbReference type="InterPro" id="IPR050893">
    <property type="entry name" value="Sugar_PTS"/>
</dbReference>
<organism evidence="13 14">
    <name type="scientific">Agromyces binzhouensis</name>
    <dbReference type="NCBI Taxonomy" id="1817495"/>
    <lineage>
        <taxon>Bacteria</taxon>
        <taxon>Bacillati</taxon>
        <taxon>Actinomycetota</taxon>
        <taxon>Actinomycetes</taxon>
        <taxon>Micrococcales</taxon>
        <taxon>Microbacteriaceae</taxon>
        <taxon>Agromyces</taxon>
    </lineage>
</organism>
<dbReference type="PANTHER" id="PTHR30181:SF2">
    <property type="entry name" value="PTS SYSTEM MANNITOL-SPECIFIC EIICBA COMPONENT"/>
    <property type="match status" value="1"/>
</dbReference>
<dbReference type="PROSITE" id="PS51094">
    <property type="entry name" value="PTS_EIIA_TYPE_2"/>
    <property type="match status" value="1"/>
</dbReference>
<dbReference type="GO" id="GO:0090563">
    <property type="term" value="F:protein-phosphocysteine-sugar phosphotransferase activity"/>
    <property type="evidence" value="ECO:0007669"/>
    <property type="project" value="TreeGrafter"/>
</dbReference>
<dbReference type="Gene3D" id="3.40.930.10">
    <property type="entry name" value="Mannitol-specific EII, Chain A"/>
    <property type="match status" value="1"/>
</dbReference>
<name>A0A4Q2JJV2_9MICO</name>
<dbReference type="Pfam" id="PF00359">
    <property type="entry name" value="PTS_EIIA_2"/>
    <property type="match status" value="1"/>
</dbReference>
<evidence type="ECO:0000256" key="11">
    <source>
        <dbReference type="ARBA" id="ARBA00030962"/>
    </source>
</evidence>
<dbReference type="InterPro" id="IPR016152">
    <property type="entry name" value="PTrfase/Anion_transptr"/>
</dbReference>
<evidence type="ECO:0000256" key="10">
    <source>
        <dbReference type="ARBA" id="ARBA00030956"/>
    </source>
</evidence>
<dbReference type="InterPro" id="IPR002178">
    <property type="entry name" value="PTS_EIIA_type-2_dom"/>
</dbReference>
<dbReference type="CDD" id="cd00211">
    <property type="entry name" value="PTS_IIA_fru"/>
    <property type="match status" value="1"/>
</dbReference>
<dbReference type="SUPFAM" id="SSF55804">
    <property type="entry name" value="Phoshotransferase/anion transport protein"/>
    <property type="match status" value="1"/>
</dbReference>
<dbReference type="PANTHER" id="PTHR30181">
    <property type="entry name" value="MANNITOL PERMEASE IIC COMPONENT"/>
    <property type="match status" value="1"/>
</dbReference>
<sequence length="146" mass="15635">MTDQILSPGDVRLASGSATRDEAIRAAGAILVEAGAVRPEYIDSMLEREGSVSTYMGNWLAIPHGTNDAKDQILRSALSFIRYDEPIDWGGEEARFVVGIAGIGDEHLEILSKIAMIFSDEDEVGKLLAAGSADELVALLDEVNDS</sequence>
<evidence type="ECO:0000259" key="12">
    <source>
        <dbReference type="PROSITE" id="PS51094"/>
    </source>
</evidence>
<evidence type="ECO:0000256" key="9">
    <source>
        <dbReference type="ARBA" id="ARBA00029908"/>
    </source>
</evidence>
<feature type="domain" description="PTS EIIA type-2" evidence="12">
    <location>
        <begin position="4"/>
        <end position="143"/>
    </location>
</feature>
<dbReference type="Proteomes" id="UP000292881">
    <property type="component" value="Unassembled WGS sequence"/>
</dbReference>
<evidence type="ECO:0000256" key="4">
    <source>
        <dbReference type="ARBA" id="ARBA00022553"/>
    </source>
</evidence>
<dbReference type="AlphaFoldDB" id="A0A4Q2JJV2"/>
<evidence type="ECO:0000313" key="14">
    <source>
        <dbReference type="Proteomes" id="UP000292881"/>
    </source>
</evidence>
<keyword evidence="3" id="KW-0813">Transport</keyword>
<comment type="function">
    <text evidence="1">The phosphoenolpyruvate-dependent sugar phosphotransferase system (sugar PTS), a major carbohydrate active transport system, catalyzes the phosphorylation of incoming sugar substrates concomitantly with their translocation across the cell membrane. The enzyme II CmtAB PTS system is involved in D-mannitol transport.</text>
</comment>
<evidence type="ECO:0000256" key="7">
    <source>
        <dbReference type="ARBA" id="ARBA00022683"/>
    </source>
</evidence>
<keyword evidence="4" id="KW-0597">Phosphoprotein</keyword>
<dbReference type="GO" id="GO:0016301">
    <property type="term" value="F:kinase activity"/>
    <property type="evidence" value="ECO:0007669"/>
    <property type="project" value="UniProtKB-KW"/>
</dbReference>
<proteinExistence type="predicted"/>
<evidence type="ECO:0000313" key="13">
    <source>
        <dbReference type="EMBL" id="RXZ48102.1"/>
    </source>
</evidence>